<comment type="caution">
    <text evidence="6">The sequence shown here is derived from an EMBL/GenBank/DDBJ whole genome shotgun (WGS) entry which is preliminary data.</text>
</comment>
<dbReference type="InterPro" id="IPR037171">
    <property type="entry name" value="NagB/RpiA_transferase-like"/>
</dbReference>
<proteinExistence type="inferred from homology"/>
<evidence type="ECO:0000256" key="4">
    <source>
        <dbReference type="PIRSR" id="PIRSR006806-1"/>
    </source>
</evidence>
<dbReference type="GO" id="GO:0030272">
    <property type="term" value="F:5-formyltetrahydrofolate cyclo-ligase activity"/>
    <property type="evidence" value="ECO:0007669"/>
    <property type="project" value="UniProtKB-EC"/>
</dbReference>
<organism evidence="6 7">
    <name type="scientific">Eisenbergiella massiliensis</name>
    <dbReference type="NCBI Taxonomy" id="1720294"/>
    <lineage>
        <taxon>Bacteria</taxon>
        <taxon>Bacillati</taxon>
        <taxon>Bacillota</taxon>
        <taxon>Clostridia</taxon>
        <taxon>Lachnospirales</taxon>
        <taxon>Lachnospiraceae</taxon>
        <taxon>Eisenbergiella</taxon>
    </lineage>
</organism>
<evidence type="ECO:0000313" key="6">
    <source>
        <dbReference type="EMBL" id="RGE66447.1"/>
    </source>
</evidence>
<evidence type="ECO:0000256" key="2">
    <source>
        <dbReference type="ARBA" id="ARBA00022741"/>
    </source>
</evidence>
<dbReference type="EMBL" id="QVLU01000029">
    <property type="protein sequence ID" value="RGE66447.1"/>
    <property type="molecule type" value="Genomic_DNA"/>
</dbReference>
<dbReference type="PIRSF" id="PIRSF006806">
    <property type="entry name" value="FTHF_cligase"/>
    <property type="match status" value="1"/>
</dbReference>
<dbReference type="InterPro" id="IPR024185">
    <property type="entry name" value="FTHF_cligase-like_sf"/>
</dbReference>
<evidence type="ECO:0000256" key="1">
    <source>
        <dbReference type="ARBA" id="ARBA00010638"/>
    </source>
</evidence>
<name>A0A3E3IHC5_9FIRM</name>
<dbReference type="GO" id="GO:0046872">
    <property type="term" value="F:metal ion binding"/>
    <property type="evidence" value="ECO:0007669"/>
    <property type="project" value="UniProtKB-KW"/>
</dbReference>
<accession>A0A3E3IHC5</accession>
<keyword evidence="5" id="KW-0479">Metal-binding</keyword>
<dbReference type="OrthoDB" id="9801938at2"/>
<dbReference type="Pfam" id="PF01812">
    <property type="entry name" value="5-FTHF_cyc-lig"/>
    <property type="match status" value="1"/>
</dbReference>
<comment type="similarity">
    <text evidence="1 5">Belongs to the 5-formyltetrahydrofolate cyclo-ligase family.</text>
</comment>
<reference evidence="6 7" key="1">
    <citation type="submission" date="2018-08" db="EMBL/GenBank/DDBJ databases">
        <title>A genome reference for cultivated species of the human gut microbiota.</title>
        <authorList>
            <person name="Zou Y."/>
            <person name="Xue W."/>
            <person name="Luo G."/>
        </authorList>
    </citation>
    <scope>NUCLEOTIDE SEQUENCE [LARGE SCALE GENOMIC DNA]</scope>
    <source>
        <strain evidence="6 7">AF26-4BH</strain>
    </source>
</reference>
<feature type="binding site" evidence="4">
    <location>
        <begin position="150"/>
        <end position="158"/>
    </location>
    <ligand>
        <name>ATP</name>
        <dbReference type="ChEBI" id="CHEBI:30616"/>
    </ligand>
</feature>
<dbReference type="AlphaFoldDB" id="A0A3E3IHC5"/>
<keyword evidence="3 4" id="KW-0067">ATP-binding</keyword>
<evidence type="ECO:0000313" key="7">
    <source>
        <dbReference type="Proteomes" id="UP000261166"/>
    </source>
</evidence>
<feature type="binding site" evidence="4">
    <location>
        <begin position="16"/>
        <end position="20"/>
    </location>
    <ligand>
        <name>ATP</name>
        <dbReference type="ChEBI" id="CHEBI:30616"/>
    </ligand>
</feature>
<dbReference type="NCBIfam" id="TIGR02727">
    <property type="entry name" value="MTHFS_bact"/>
    <property type="match status" value="1"/>
</dbReference>
<dbReference type="Gene3D" id="3.40.50.10420">
    <property type="entry name" value="NagB/RpiA/CoA transferase-like"/>
    <property type="match status" value="1"/>
</dbReference>
<comment type="catalytic activity">
    <reaction evidence="5">
        <text>(6S)-5-formyl-5,6,7,8-tetrahydrofolate + ATP = (6R)-5,10-methenyltetrahydrofolate + ADP + phosphate</text>
        <dbReference type="Rhea" id="RHEA:10488"/>
        <dbReference type="ChEBI" id="CHEBI:30616"/>
        <dbReference type="ChEBI" id="CHEBI:43474"/>
        <dbReference type="ChEBI" id="CHEBI:57455"/>
        <dbReference type="ChEBI" id="CHEBI:57457"/>
        <dbReference type="ChEBI" id="CHEBI:456216"/>
        <dbReference type="EC" id="6.3.3.2"/>
    </reaction>
</comment>
<feature type="binding site" evidence="4">
    <location>
        <position position="67"/>
    </location>
    <ligand>
        <name>substrate</name>
    </ligand>
</feature>
<sequence length="202" mass="23410">MRMAPSSIWEKNMRSKKECRKEALARRALMSAKERETAGRRITDFLRDSEEYQLAEKILVYASYRDEVPTYDLIEGALREGKQVFCPKIEGQAGARTMSFYRIMDPEELQDGFQGIPEPVVLQGRHYETGKNPRDLILMPGTAFDRQRRRLGYGGGFYDRFCRRAQGAARIALCFDCQLLEELPEEETDIRPERIVTESGWI</sequence>
<evidence type="ECO:0000256" key="5">
    <source>
        <dbReference type="RuleBase" id="RU361279"/>
    </source>
</evidence>
<protein>
    <recommendedName>
        <fullName evidence="5">5-formyltetrahydrofolate cyclo-ligase</fullName>
        <ecNumber evidence="5">6.3.3.2</ecNumber>
    </recommendedName>
</protein>
<dbReference type="PANTHER" id="PTHR23407:SF1">
    <property type="entry name" value="5-FORMYLTETRAHYDROFOLATE CYCLO-LIGASE"/>
    <property type="match status" value="1"/>
</dbReference>
<gene>
    <name evidence="6" type="ORF">DWY69_24085</name>
</gene>
<dbReference type="GO" id="GO:0035999">
    <property type="term" value="P:tetrahydrofolate interconversion"/>
    <property type="evidence" value="ECO:0007669"/>
    <property type="project" value="TreeGrafter"/>
</dbReference>
<dbReference type="EC" id="6.3.3.2" evidence="5"/>
<comment type="cofactor">
    <cofactor evidence="5">
        <name>Mg(2+)</name>
        <dbReference type="ChEBI" id="CHEBI:18420"/>
    </cofactor>
</comment>
<dbReference type="Proteomes" id="UP000261166">
    <property type="component" value="Unassembled WGS sequence"/>
</dbReference>
<dbReference type="SUPFAM" id="SSF100950">
    <property type="entry name" value="NagB/RpiA/CoA transferase-like"/>
    <property type="match status" value="1"/>
</dbReference>
<keyword evidence="5" id="KW-0460">Magnesium</keyword>
<dbReference type="InterPro" id="IPR002698">
    <property type="entry name" value="FTHF_cligase"/>
</dbReference>
<evidence type="ECO:0000256" key="3">
    <source>
        <dbReference type="ARBA" id="ARBA00022840"/>
    </source>
</evidence>
<keyword evidence="2 4" id="KW-0547">Nucleotide-binding</keyword>
<dbReference type="GO" id="GO:0005524">
    <property type="term" value="F:ATP binding"/>
    <property type="evidence" value="ECO:0007669"/>
    <property type="project" value="UniProtKB-KW"/>
</dbReference>
<keyword evidence="6" id="KW-0436">Ligase</keyword>
<dbReference type="PANTHER" id="PTHR23407">
    <property type="entry name" value="ATPASE INHIBITOR/5-FORMYLTETRAHYDROFOLATE CYCLO-LIGASE"/>
    <property type="match status" value="1"/>
</dbReference>
<dbReference type="GO" id="GO:0009396">
    <property type="term" value="P:folic acid-containing compound biosynthetic process"/>
    <property type="evidence" value="ECO:0007669"/>
    <property type="project" value="TreeGrafter"/>
</dbReference>